<name>A0A5S4H6D3_9ACTN</name>
<proteinExistence type="predicted"/>
<evidence type="ECO:0000313" key="2">
    <source>
        <dbReference type="Proteomes" id="UP000305238"/>
    </source>
</evidence>
<comment type="caution">
    <text evidence="1">The sequence shown here is derived from an EMBL/GenBank/DDBJ whole genome shotgun (WGS) entry which is preliminary data.</text>
</comment>
<dbReference type="EMBL" id="VCKZ01000046">
    <property type="protein sequence ID" value="TMR40677.1"/>
    <property type="molecule type" value="Genomic_DNA"/>
</dbReference>
<reference evidence="1 2" key="1">
    <citation type="submission" date="2019-05" db="EMBL/GenBank/DDBJ databases">
        <title>Draft genome sequence of Actinomadura geliboluensis A8036.</title>
        <authorList>
            <person name="Saricaoglu S."/>
            <person name="Isik K."/>
        </authorList>
    </citation>
    <scope>NUCLEOTIDE SEQUENCE [LARGE SCALE GENOMIC DNA]</scope>
    <source>
        <strain evidence="1 2">A8036</strain>
    </source>
</reference>
<dbReference type="Proteomes" id="UP000305238">
    <property type="component" value="Unassembled WGS sequence"/>
</dbReference>
<dbReference type="OrthoDB" id="3590217at2"/>
<evidence type="ECO:0000313" key="1">
    <source>
        <dbReference type="EMBL" id="TMR40677.1"/>
    </source>
</evidence>
<keyword evidence="2" id="KW-1185">Reference proteome</keyword>
<accession>A0A5S4H6D3</accession>
<organism evidence="1 2">
    <name type="scientific">Actinomadura geliboluensis</name>
    <dbReference type="NCBI Taxonomy" id="882440"/>
    <lineage>
        <taxon>Bacteria</taxon>
        <taxon>Bacillati</taxon>
        <taxon>Actinomycetota</taxon>
        <taxon>Actinomycetes</taxon>
        <taxon>Streptosporangiales</taxon>
        <taxon>Thermomonosporaceae</taxon>
        <taxon>Actinomadura</taxon>
    </lineage>
</organism>
<sequence length="192" mass="19369">MTSADAAALRALTGFIARRGARAIAVTADGSPRGVRAEAEVRAAAARLGLGVTADESARVPRVVVAGWSGAAGLVRRVGTGAVPASGVYLAPWLLDAELLDPPAGQLVPLRFDPAGAEAVRYAARLHEAFPGEPATAAGFAGWSRGTAAAPVRLYAASPMGVPGSLGLHAHGFSGRWLPQGSIVPVSGPLRP</sequence>
<gene>
    <name evidence="1" type="ORF">ETD96_09395</name>
</gene>
<dbReference type="AlphaFoldDB" id="A0A5S4H6D3"/>
<dbReference type="RefSeq" id="WP_138635924.1">
    <property type="nucleotide sequence ID" value="NZ_VCKZ01000046.1"/>
</dbReference>
<protein>
    <submittedName>
        <fullName evidence="1">Uncharacterized protein</fullName>
    </submittedName>
</protein>